<evidence type="ECO:0000313" key="2">
    <source>
        <dbReference type="Proteomes" id="UP000887565"/>
    </source>
</evidence>
<reference evidence="3" key="1">
    <citation type="submission" date="2022-11" db="UniProtKB">
        <authorList>
            <consortium name="WormBaseParasite"/>
        </authorList>
    </citation>
    <scope>IDENTIFICATION</scope>
</reference>
<evidence type="ECO:0000256" key="1">
    <source>
        <dbReference type="SAM" id="MobiDB-lite"/>
    </source>
</evidence>
<dbReference type="AlphaFoldDB" id="A0A915I524"/>
<feature type="compositionally biased region" description="Low complexity" evidence="1">
    <location>
        <begin position="36"/>
        <end position="46"/>
    </location>
</feature>
<protein>
    <submittedName>
        <fullName evidence="3">Uncharacterized protein</fullName>
    </submittedName>
</protein>
<accession>A0A915I524</accession>
<proteinExistence type="predicted"/>
<organism evidence="2 3">
    <name type="scientific">Romanomermis culicivorax</name>
    <name type="common">Nematode worm</name>
    <dbReference type="NCBI Taxonomy" id="13658"/>
    <lineage>
        <taxon>Eukaryota</taxon>
        <taxon>Metazoa</taxon>
        <taxon>Ecdysozoa</taxon>
        <taxon>Nematoda</taxon>
        <taxon>Enoplea</taxon>
        <taxon>Dorylaimia</taxon>
        <taxon>Mermithida</taxon>
        <taxon>Mermithoidea</taxon>
        <taxon>Mermithidae</taxon>
        <taxon>Romanomermis</taxon>
    </lineage>
</organism>
<feature type="region of interest" description="Disordered" evidence="1">
    <location>
        <begin position="25"/>
        <end position="71"/>
    </location>
</feature>
<dbReference type="Proteomes" id="UP000887565">
    <property type="component" value="Unplaced"/>
</dbReference>
<dbReference type="WBParaSite" id="nRc.2.0.1.t09238-RA">
    <property type="protein sequence ID" value="nRc.2.0.1.t09238-RA"/>
    <property type="gene ID" value="nRc.2.0.1.g09238"/>
</dbReference>
<evidence type="ECO:0000313" key="3">
    <source>
        <dbReference type="WBParaSite" id="nRc.2.0.1.t09238-RA"/>
    </source>
</evidence>
<sequence>MLDFGLLANNALFESLVKNKIHRTRSKSHCGRTDSDVSSDVATSSDRMGDFDDEIGGDNQSNESKAVEDDDGLAIEYEDDNSTQLSKDQPQRISCSVLSSLPLISPVPSSPARSKFHRLNSTPDKLRSIPTWHGAGISKGETLNSVTMLSVKSMKSRVELKNCKNQEIKMYQE</sequence>
<name>A0A915I524_ROMCU</name>
<keyword evidence="2" id="KW-1185">Reference proteome</keyword>